<evidence type="ECO:0000256" key="12">
    <source>
        <dbReference type="ARBA" id="ARBA00022842"/>
    </source>
</evidence>
<evidence type="ECO:0000256" key="19">
    <source>
        <dbReference type="SAM" id="MobiDB-lite"/>
    </source>
</evidence>
<keyword evidence="6" id="KW-0997">Cell inner membrane</keyword>
<name>A0A5C5X4L6_9PLAN</name>
<dbReference type="AlphaFoldDB" id="A0A5C5X4L6"/>
<keyword evidence="13 20" id="KW-0472">Membrane</keyword>
<sequence length="447" mass="48358" precursor="true">MTSRVSGFAVRLAAFVHFLMIALVPQTGHAEVVEIVGETMGTTYSIKWVVESALQTDGPDLELIREQVDHRLNEILAMMSTYDPESELSRFNAQTSTDWFPVSAETAEVVEAALEIFRVSGGAFDPTVGRLVRMWRFGKDPAADGIPSDEEIQAAMESVGGEHISVRMNPPAIKKSLPDVELDLSAIAKGYGVDAIVALLNEQQIENCLVEIGGEVRTSGRKEGQPWRLGVERPNSDSRQLQATVALENQALATSGNYRNYFEYDGKRYSHTIDPRTGSPVTHDLSSVSVIADNCMFADAWATTLMVLGPEEGMRLADQEGIAAYLITDDENGIEKLATTASEGAFVEVDPDDLKGDGQESPLTVFLVTILVFALALSGLAVGVIFSNRALKGSCGGAEGLKDEEGRSICEMCTTPPEECDQFKQQLKEQVASSSKSHSESGPDESL</sequence>
<keyword evidence="7" id="KW-0285">Flavoprotein</keyword>
<comment type="subcellular location">
    <subcellularLocation>
        <location evidence="18">Cell inner membrane</location>
        <topology evidence="18">Lipid-anchor</topology>
        <orientation evidence="18">Periplasmic side</orientation>
    </subcellularLocation>
</comment>
<evidence type="ECO:0000256" key="13">
    <source>
        <dbReference type="ARBA" id="ARBA00023136"/>
    </source>
</evidence>
<dbReference type="Proteomes" id="UP000317243">
    <property type="component" value="Unassembled WGS sequence"/>
</dbReference>
<feature type="transmembrane region" description="Helical" evidence="20">
    <location>
        <begin position="363"/>
        <end position="386"/>
    </location>
</feature>
<dbReference type="InterPro" id="IPR003374">
    <property type="entry name" value="ApbE-like_sf"/>
</dbReference>
<dbReference type="PANTHER" id="PTHR30040">
    <property type="entry name" value="THIAMINE BIOSYNTHESIS LIPOPROTEIN APBE"/>
    <property type="match status" value="1"/>
</dbReference>
<accession>A0A5C5X4L6</accession>
<dbReference type="RefSeq" id="WP_146507978.1">
    <property type="nucleotide sequence ID" value="NZ_SIHI01000001.1"/>
</dbReference>
<keyword evidence="8" id="KW-0808">Transferase</keyword>
<keyword evidence="23" id="KW-1185">Reference proteome</keyword>
<organism evidence="22 23">
    <name type="scientific">Thalassoglobus neptunius</name>
    <dbReference type="NCBI Taxonomy" id="1938619"/>
    <lineage>
        <taxon>Bacteria</taxon>
        <taxon>Pseudomonadati</taxon>
        <taxon>Planctomycetota</taxon>
        <taxon>Planctomycetia</taxon>
        <taxon>Planctomycetales</taxon>
        <taxon>Planctomycetaceae</taxon>
        <taxon>Thalassoglobus</taxon>
    </lineage>
</organism>
<evidence type="ECO:0000256" key="11">
    <source>
        <dbReference type="ARBA" id="ARBA00022827"/>
    </source>
</evidence>
<evidence type="ECO:0000256" key="1">
    <source>
        <dbReference type="ARBA" id="ARBA00001946"/>
    </source>
</evidence>
<dbReference type="InterPro" id="IPR007495">
    <property type="entry name" value="NqrM"/>
</dbReference>
<dbReference type="EC" id="2.7.1.180" evidence="3"/>
<feature type="chain" id="PRO_5039943644" description="FAD:protein FMN transferase" evidence="21">
    <location>
        <begin position="31"/>
        <end position="447"/>
    </location>
</feature>
<evidence type="ECO:0000256" key="6">
    <source>
        <dbReference type="ARBA" id="ARBA00022519"/>
    </source>
</evidence>
<dbReference type="GO" id="GO:0016740">
    <property type="term" value="F:transferase activity"/>
    <property type="evidence" value="ECO:0007669"/>
    <property type="project" value="UniProtKB-KW"/>
</dbReference>
<dbReference type="Pfam" id="PF04400">
    <property type="entry name" value="NqrM"/>
    <property type="match status" value="1"/>
</dbReference>
<dbReference type="OrthoDB" id="9778595at2"/>
<comment type="catalytic activity">
    <reaction evidence="17">
        <text>L-threonyl-[protein] + FAD = FMN-L-threonyl-[protein] + AMP + H(+)</text>
        <dbReference type="Rhea" id="RHEA:36847"/>
        <dbReference type="Rhea" id="RHEA-COMP:11060"/>
        <dbReference type="Rhea" id="RHEA-COMP:11061"/>
        <dbReference type="ChEBI" id="CHEBI:15378"/>
        <dbReference type="ChEBI" id="CHEBI:30013"/>
        <dbReference type="ChEBI" id="CHEBI:57692"/>
        <dbReference type="ChEBI" id="CHEBI:74257"/>
        <dbReference type="ChEBI" id="CHEBI:456215"/>
        <dbReference type="EC" id="2.7.1.180"/>
    </reaction>
</comment>
<evidence type="ECO:0000256" key="8">
    <source>
        <dbReference type="ARBA" id="ARBA00022679"/>
    </source>
</evidence>
<evidence type="ECO:0000313" key="23">
    <source>
        <dbReference type="Proteomes" id="UP000317243"/>
    </source>
</evidence>
<dbReference type="EMBL" id="SIHI01000001">
    <property type="protein sequence ID" value="TWT57924.1"/>
    <property type="molecule type" value="Genomic_DNA"/>
</dbReference>
<proteinExistence type="inferred from homology"/>
<comment type="similarity">
    <text evidence="2">Belongs to the ApbE family.</text>
</comment>
<evidence type="ECO:0000256" key="20">
    <source>
        <dbReference type="SAM" id="Phobius"/>
    </source>
</evidence>
<evidence type="ECO:0000256" key="18">
    <source>
        <dbReference type="ARBA" id="ARBA00060485"/>
    </source>
</evidence>
<evidence type="ECO:0000256" key="4">
    <source>
        <dbReference type="ARBA" id="ARBA00016337"/>
    </source>
</evidence>
<evidence type="ECO:0000256" key="5">
    <source>
        <dbReference type="ARBA" id="ARBA00022475"/>
    </source>
</evidence>
<reference evidence="22 23" key="1">
    <citation type="submission" date="2019-02" db="EMBL/GenBank/DDBJ databases">
        <title>Deep-cultivation of Planctomycetes and their phenomic and genomic characterization uncovers novel biology.</title>
        <authorList>
            <person name="Wiegand S."/>
            <person name="Jogler M."/>
            <person name="Boedeker C."/>
            <person name="Pinto D."/>
            <person name="Vollmers J."/>
            <person name="Rivas-Marin E."/>
            <person name="Kohn T."/>
            <person name="Peeters S.H."/>
            <person name="Heuer A."/>
            <person name="Rast P."/>
            <person name="Oberbeckmann S."/>
            <person name="Bunk B."/>
            <person name="Jeske O."/>
            <person name="Meyerdierks A."/>
            <person name="Storesund J.E."/>
            <person name="Kallscheuer N."/>
            <person name="Luecker S."/>
            <person name="Lage O.M."/>
            <person name="Pohl T."/>
            <person name="Merkel B.J."/>
            <person name="Hornburger P."/>
            <person name="Mueller R.-W."/>
            <person name="Bruemmer F."/>
            <person name="Labrenz M."/>
            <person name="Spormann A.M."/>
            <person name="Op Den Camp H."/>
            <person name="Overmann J."/>
            <person name="Amann R."/>
            <person name="Jetten M.S.M."/>
            <person name="Mascher T."/>
            <person name="Medema M.H."/>
            <person name="Devos D.P."/>
            <person name="Kaster A.-K."/>
            <person name="Ovreas L."/>
            <person name="Rohde M."/>
            <person name="Galperin M.Y."/>
            <person name="Jogler C."/>
        </authorList>
    </citation>
    <scope>NUCLEOTIDE SEQUENCE [LARGE SCALE GENOMIC DNA]</scope>
    <source>
        <strain evidence="22 23">KOR42</strain>
    </source>
</reference>
<dbReference type="Gene3D" id="3.10.520.10">
    <property type="entry name" value="ApbE-like domains"/>
    <property type="match status" value="1"/>
</dbReference>
<keyword evidence="12" id="KW-0460">Magnesium</keyword>
<dbReference type="GO" id="GO:0046872">
    <property type="term" value="F:metal ion binding"/>
    <property type="evidence" value="ECO:0007669"/>
    <property type="project" value="UniProtKB-KW"/>
</dbReference>
<evidence type="ECO:0000256" key="10">
    <source>
        <dbReference type="ARBA" id="ARBA00022729"/>
    </source>
</evidence>
<feature type="signal peptide" evidence="21">
    <location>
        <begin position="1"/>
        <end position="30"/>
    </location>
</feature>
<gene>
    <name evidence="22" type="primary">apbE_3</name>
    <name evidence="22" type="ORF">KOR42_12920</name>
</gene>
<evidence type="ECO:0000256" key="16">
    <source>
        <dbReference type="ARBA" id="ARBA00031306"/>
    </source>
</evidence>
<evidence type="ECO:0000256" key="21">
    <source>
        <dbReference type="SAM" id="SignalP"/>
    </source>
</evidence>
<dbReference type="FunFam" id="3.10.520.10:FF:000001">
    <property type="entry name" value="FAD:protein FMN transferase"/>
    <property type="match status" value="1"/>
</dbReference>
<dbReference type="SUPFAM" id="SSF143631">
    <property type="entry name" value="ApbE-like"/>
    <property type="match status" value="1"/>
</dbReference>
<dbReference type="GO" id="GO:0005886">
    <property type="term" value="C:plasma membrane"/>
    <property type="evidence" value="ECO:0007669"/>
    <property type="project" value="UniProtKB-SubCell"/>
</dbReference>
<keyword evidence="14" id="KW-0564">Palmitate</keyword>
<keyword evidence="10 21" id="KW-0732">Signal</keyword>
<evidence type="ECO:0000256" key="9">
    <source>
        <dbReference type="ARBA" id="ARBA00022723"/>
    </source>
</evidence>
<evidence type="ECO:0000256" key="14">
    <source>
        <dbReference type="ARBA" id="ARBA00023139"/>
    </source>
</evidence>
<keyword evidence="9" id="KW-0479">Metal-binding</keyword>
<evidence type="ECO:0000313" key="22">
    <source>
        <dbReference type="EMBL" id="TWT57924.1"/>
    </source>
</evidence>
<protein>
    <recommendedName>
        <fullName evidence="4">FAD:protein FMN transferase</fullName>
        <ecNumber evidence="3">2.7.1.180</ecNumber>
    </recommendedName>
    <alternativeName>
        <fullName evidence="16">Flavin transferase</fullName>
    </alternativeName>
</protein>
<keyword evidence="20" id="KW-1133">Transmembrane helix</keyword>
<evidence type="ECO:0000256" key="17">
    <source>
        <dbReference type="ARBA" id="ARBA00048540"/>
    </source>
</evidence>
<keyword evidence="15 22" id="KW-0449">Lipoprotein</keyword>
<comment type="cofactor">
    <cofactor evidence="1">
        <name>Mg(2+)</name>
        <dbReference type="ChEBI" id="CHEBI:18420"/>
    </cofactor>
</comment>
<keyword evidence="5" id="KW-1003">Cell membrane</keyword>
<evidence type="ECO:0000256" key="3">
    <source>
        <dbReference type="ARBA" id="ARBA00011955"/>
    </source>
</evidence>
<dbReference type="InterPro" id="IPR024932">
    <property type="entry name" value="ApbE"/>
</dbReference>
<feature type="region of interest" description="Disordered" evidence="19">
    <location>
        <begin position="424"/>
        <end position="447"/>
    </location>
</feature>
<keyword evidence="11" id="KW-0274">FAD</keyword>
<comment type="caution">
    <text evidence="22">The sequence shown here is derived from an EMBL/GenBank/DDBJ whole genome shotgun (WGS) entry which is preliminary data.</text>
</comment>
<keyword evidence="20" id="KW-0812">Transmembrane</keyword>
<evidence type="ECO:0000256" key="15">
    <source>
        <dbReference type="ARBA" id="ARBA00023288"/>
    </source>
</evidence>
<dbReference type="Pfam" id="PF02424">
    <property type="entry name" value="ApbE"/>
    <property type="match status" value="1"/>
</dbReference>
<dbReference type="PANTHER" id="PTHR30040:SF2">
    <property type="entry name" value="FAD:PROTEIN FMN TRANSFERASE"/>
    <property type="match status" value="1"/>
</dbReference>
<evidence type="ECO:0000256" key="7">
    <source>
        <dbReference type="ARBA" id="ARBA00022630"/>
    </source>
</evidence>
<evidence type="ECO:0000256" key="2">
    <source>
        <dbReference type="ARBA" id="ARBA00008282"/>
    </source>
</evidence>